<dbReference type="InterPro" id="IPR020422">
    <property type="entry name" value="TYR_PHOSPHATASE_DUAL_dom"/>
</dbReference>
<gene>
    <name evidence="8" type="ORF">SCODWIG_03301</name>
</gene>
<dbReference type="PANTHER" id="PTHR10159:SF519">
    <property type="entry name" value="DUAL SPECIFICITY PROTEIN PHOSPHATASE MPK3"/>
    <property type="match status" value="1"/>
</dbReference>
<reference evidence="9" key="1">
    <citation type="submission" date="2018-06" db="EMBL/GenBank/DDBJ databases">
        <authorList>
            <person name="Guldener U."/>
        </authorList>
    </citation>
    <scope>NUCLEOTIDE SEQUENCE [LARGE SCALE GENOMIC DNA]</scope>
    <source>
        <strain evidence="9">UTAD17</strain>
    </source>
</reference>
<keyword evidence="9" id="KW-1185">Reference proteome</keyword>
<accession>A0A376BBM3</accession>
<dbReference type="CDD" id="cd14521">
    <property type="entry name" value="DSP_fungal_SDP1-like"/>
    <property type="match status" value="1"/>
</dbReference>
<feature type="region of interest" description="Disordered" evidence="5">
    <location>
        <begin position="168"/>
        <end position="224"/>
    </location>
</feature>
<dbReference type="Pfam" id="PF00782">
    <property type="entry name" value="DSPc"/>
    <property type="match status" value="1"/>
</dbReference>
<dbReference type="PROSITE" id="PS00383">
    <property type="entry name" value="TYR_PHOSPHATASE_1"/>
    <property type="match status" value="1"/>
</dbReference>
<feature type="compositionally biased region" description="Polar residues" evidence="5">
    <location>
        <begin position="168"/>
        <end position="193"/>
    </location>
</feature>
<dbReference type="PROSITE" id="PS50054">
    <property type="entry name" value="TYR_PHOSPHATASE_DUAL"/>
    <property type="match status" value="1"/>
</dbReference>
<dbReference type="AlphaFoldDB" id="A0A376BBM3"/>
<evidence type="ECO:0000313" key="9">
    <source>
        <dbReference type="Proteomes" id="UP000262825"/>
    </source>
</evidence>
<dbReference type="EMBL" id="UFAJ01000751">
    <property type="protein sequence ID" value="SSD61540.1"/>
    <property type="molecule type" value="Genomic_DNA"/>
</dbReference>
<dbReference type="InterPro" id="IPR000340">
    <property type="entry name" value="Dual-sp_phosphatase_cat-dom"/>
</dbReference>
<evidence type="ECO:0000313" key="8">
    <source>
        <dbReference type="EMBL" id="SSD61540.1"/>
    </source>
</evidence>
<dbReference type="GO" id="GO:0005829">
    <property type="term" value="C:cytosol"/>
    <property type="evidence" value="ECO:0007669"/>
    <property type="project" value="TreeGrafter"/>
</dbReference>
<dbReference type="InterPro" id="IPR016130">
    <property type="entry name" value="Tyr_Pase_AS"/>
</dbReference>
<dbReference type="GO" id="GO:0008330">
    <property type="term" value="F:protein tyrosine/threonine phosphatase activity"/>
    <property type="evidence" value="ECO:0007669"/>
    <property type="project" value="TreeGrafter"/>
</dbReference>
<dbReference type="PROSITE" id="PS50056">
    <property type="entry name" value="TYR_PHOSPHATASE_2"/>
    <property type="match status" value="1"/>
</dbReference>
<keyword evidence="3" id="KW-0378">Hydrolase</keyword>
<protein>
    <recommendedName>
        <fullName evidence="2">protein-tyrosine-phosphatase</fullName>
        <ecNumber evidence="2">3.1.3.48</ecNumber>
    </recommendedName>
</protein>
<feature type="region of interest" description="Disordered" evidence="5">
    <location>
        <begin position="523"/>
        <end position="547"/>
    </location>
</feature>
<dbReference type="VEuPathDB" id="FungiDB:SCODWIG_03301"/>
<feature type="domain" description="Tyrosine-protein phosphatase" evidence="6">
    <location>
        <begin position="273"/>
        <end position="417"/>
    </location>
</feature>
<feature type="domain" description="Tyrosine specific protein phosphatases" evidence="7">
    <location>
        <begin position="337"/>
        <end position="392"/>
    </location>
</feature>
<evidence type="ECO:0000259" key="7">
    <source>
        <dbReference type="PROSITE" id="PS50056"/>
    </source>
</evidence>
<organism evidence="8 9">
    <name type="scientific">Saccharomycodes ludwigii</name>
    <dbReference type="NCBI Taxonomy" id="36035"/>
    <lineage>
        <taxon>Eukaryota</taxon>
        <taxon>Fungi</taxon>
        <taxon>Dikarya</taxon>
        <taxon>Ascomycota</taxon>
        <taxon>Saccharomycotina</taxon>
        <taxon>Saccharomycetes</taxon>
        <taxon>Saccharomycodales</taxon>
        <taxon>Saccharomycodaceae</taxon>
        <taxon>Saccharomycodes</taxon>
    </lineage>
</organism>
<evidence type="ECO:0000256" key="5">
    <source>
        <dbReference type="SAM" id="MobiDB-lite"/>
    </source>
</evidence>
<comment type="similarity">
    <text evidence="1">Belongs to the protein-tyrosine phosphatase family. Non-receptor class dual specificity subfamily.</text>
</comment>
<feature type="compositionally biased region" description="Polar residues" evidence="5">
    <location>
        <begin position="201"/>
        <end position="224"/>
    </location>
</feature>
<proteinExistence type="inferred from homology"/>
<dbReference type="GO" id="GO:0005634">
    <property type="term" value="C:nucleus"/>
    <property type="evidence" value="ECO:0007669"/>
    <property type="project" value="TreeGrafter"/>
</dbReference>
<dbReference type="InterPro" id="IPR029021">
    <property type="entry name" value="Prot-tyrosine_phosphatase-like"/>
</dbReference>
<feature type="compositionally biased region" description="Polar residues" evidence="5">
    <location>
        <begin position="532"/>
        <end position="541"/>
    </location>
</feature>
<dbReference type="Gene3D" id="3.90.190.10">
    <property type="entry name" value="Protein tyrosine phosphatase superfamily"/>
    <property type="match status" value="1"/>
</dbReference>
<evidence type="ECO:0000256" key="3">
    <source>
        <dbReference type="ARBA" id="ARBA00022801"/>
    </source>
</evidence>
<dbReference type="GO" id="GO:0033550">
    <property type="term" value="F:MAP kinase tyrosine phosphatase activity"/>
    <property type="evidence" value="ECO:0007669"/>
    <property type="project" value="TreeGrafter"/>
</dbReference>
<dbReference type="Proteomes" id="UP000262825">
    <property type="component" value="Unassembled WGS sequence"/>
</dbReference>
<dbReference type="EC" id="3.1.3.48" evidence="2"/>
<evidence type="ECO:0000259" key="6">
    <source>
        <dbReference type="PROSITE" id="PS50054"/>
    </source>
</evidence>
<dbReference type="GO" id="GO:0017017">
    <property type="term" value="F:MAP kinase tyrosine/serine/threonine phosphatase activity"/>
    <property type="evidence" value="ECO:0007669"/>
    <property type="project" value="TreeGrafter"/>
</dbReference>
<dbReference type="GO" id="GO:0043409">
    <property type="term" value="P:negative regulation of MAPK cascade"/>
    <property type="evidence" value="ECO:0007669"/>
    <property type="project" value="TreeGrafter"/>
</dbReference>
<evidence type="ECO:0000256" key="1">
    <source>
        <dbReference type="ARBA" id="ARBA00008601"/>
    </source>
</evidence>
<dbReference type="SMART" id="SM00195">
    <property type="entry name" value="DSPc"/>
    <property type="match status" value="1"/>
</dbReference>
<evidence type="ECO:0000256" key="2">
    <source>
        <dbReference type="ARBA" id="ARBA00013064"/>
    </source>
</evidence>
<dbReference type="InterPro" id="IPR000387">
    <property type="entry name" value="Tyr_Pase_dom"/>
</dbReference>
<keyword evidence="4" id="KW-0904">Protein phosphatase</keyword>
<dbReference type="PANTHER" id="PTHR10159">
    <property type="entry name" value="DUAL SPECIFICITY PROTEIN PHOSPHATASE"/>
    <property type="match status" value="1"/>
</dbReference>
<dbReference type="SUPFAM" id="SSF52799">
    <property type="entry name" value="(Phosphotyrosine protein) phosphatases II"/>
    <property type="match status" value="1"/>
</dbReference>
<name>A0A376BBM3_9ASCO</name>
<evidence type="ECO:0000256" key="4">
    <source>
        <dbReference type="ARBA" id="ARBA00022912"/>
    </source>
</evidence>
<sequence length="547" mass="61761">MKNDFTNFPMNNTLKSQEDLDADDQIPMTPIQPNMPINNKLLMLSPQNLKKNTKNLSLSINDVSTSNRISTKDTSTITNTSSIQSNNYKGVAPFSPKLFKTNSDAQIFTLQNVQSTQLINENNGTTITPNNFKPILKRGHSLFARPPSSPININGNISPTFLSINTTFDKKNQNSTNNISGSSKNTEKNSSIRGHTRTRSKTTSETINATINNKPSSGNTYSSISNKNLSQTNFINKAQTAFKEKNQYHLEGVQTYNEEDEDEDDLQGAYPNGPVLVVPPNIYLYSEPSIEESTKFDVIINVAKELTDSAGRQRSFKTFSTDNYYHYLWTHDTKIIEDLPSLTELMYEKAVLNNSKILVHCQCGVSRSASLIVAYIMRYQTKKLKEAYNLLKLEVTNISPNMGLIFQLMEWQDILIENDYFNSNQTNTILKKNADHNNEEEYIMDDDAGDNFYVIEVEDKNDDKGKRIHSELDYDDHSSNSSTTSGDTLAMDVTKNSCYYNHKIETSTNKYYDSNNIYNIKNKDNNDYSILGSGTPTSPRNLSAIEP</sequence>